<gene>
    <name evidence="1" type="ORF">CPB83DRAFT_882442</name>
</gene>
<dbReference type="SUPFAM" id="SSF52047">
    <property type="entry name" value="RNI-like"/>
    <property type="match status" value="1"/>
</dbReference>
<reference evidence="1" key="1">
    <citation type="submission" date="2020-11" db="EMBL/GenBank/DDBJ databases">
        <authorList>
            <consortium name="DOE Joint Genome Institute"/>
            <person name="Ahrendt S."/>
            <person name="Riley R."/>
            <person name="Andreopoulos W."/>
            <person name="Labutti K."/>
            <person name="Pangilinan J."/>
            <person name="Ruiz-Duenas F.J."/>
            <person name="Barrasa J.M."/>
            <person name="Sanchez-Garcia M."/>
            <person name="Camarero S."/>
            <person name="Miyauchi S."/>
            <person name="Serrano A."/>
            <person name="Linde D."/>
            <person name="Babiker R."/>
            <person name="Drula E."/>
            <person name="Ayuso-Fernandez I."/>
            <person name="Pacheco R."/>
            <person name="Padilla G."/>
            <person name="Ferreira P."/>
            <person name="Barriuso J."/>
            <person name="Kellner H."/>
            <person name="Castanera R."/>
            <person name="Alfaro M."/>
            <person name="Ramirez L."/>
            <person name="Pisabarro A.G."/>
            <person name="Kuo A."/>
            <person name="Tritt A."/>
            <person name="Lipzen A."/>
            <person name="He G."/>
            <person name="Yan M."/>
            <person name="Ng V."/>
            <person name="Cullen D."/>
            <person name="Martin F."/>
            <person name="Rosso M.-N."/>
            <person name="Henrissat B."/>
            <person name="Hibbett D."/>
            <person name="Martinez A.T."/>
            <person name="Grigoriev I.V."/>
        </authorList>
    </citation>
    <scope>NUCLEOTIDE SEQUENCE</scope>
    <source>
        <strain evidence="1">CBS 506.95</strain>
    </source>
</reference>
<organism evidence="1 2">
    <name type="scientific">Crepidotus variabilis</name>
    <dbReference type="NCBI Taxonomy" id="179855"/>
    <lineage>
        <taxon>Eukaryota</taxon>
        <taxon>Fungi</taxon>
        <taxon>Dikarya</taxon>
        <taxon>Basidiomycota</taxon>
        <taxon>Agaricomycotina</taxon>
        <taxon>Agaricomycetes</taxon>
        <taxon>Agaricomycetidae</taxon>
        <taxon>Agaricales</taxon>
        <taxon>Agaricineae</taxon>
        <taxon>Crepidotaceae</taxon>
        <taxon>Crepidotus</taxon>
    </lineage>
</organism>
<protein>
    <submittedName>
        <fullName evidence="1">Uncharacterized protein</fullName>
    </submittedName>
</protein>
<dbReference type="Proteomes" id="UP000807306">
    <property type="component" value="Unassembled WGS sequence"/>
</dbReference>
<evidence type="ECO:0000313" key="1">
    <source>
        <dbReference type="EMBL" id="KAF9530038.1"/>
    </source>
</evidence>
<dbReference type="EMBL" id="MU157842">
    <property type="protein sequence ID" value="KAF9530038.1"/>
    <property type="molecule type" value="Genomic_DNA"/>
</dbReference>
<dbReference type="AlphaFoldDB" id="A0A9P6EJI4"/>
<sequence>MSLSDDTINPNLSRLTRLRVEEFLAIRVWMDLMEICGELQSGEFSVNTYSSTDRDALDNDIIRVHSTLQEMSLHTVYDGLSAAAVLAYFQFPSLKNLRISAEDEIDPTPPPPSIFESFASIRSLSIDRSWKSQAPYMVNLFRETINLEKLVIDYCPRSFSRVFEAMTLGSGLH</sequence>
<keyword evidence="2" id="KW-1185">Reference proteome</keyword>
<accession>A0A9P6EJI4</accession>
<comment type="caution">
    <text evidence="1">The sequence shown here is derived from an EMBL/GenBank/DDBJ whole genome shotgun (WGS) entry which is preliminary data.</text>
</comment>
<proteinExistence type="predicted"/>
<evidence type="ECO:0000313" key="2">
    <source>
        <dbReference type="Proteomes" id="UP000807306"/>
    </source>
</evidence>
<name>A0A9P6EJI4_9AGAR</name>